<dbReference type="EMBL" id="AMGV01000008">
    <property type="protein sequence ID" value="KEF54984.1"/>
    <property type="molecule type" value="Genomic_DNA"/>
</dbReference>
<dbReference type="GeneID" id="25283548"/>
<accession>A0A072P4F6</accession>
<sequence length="267" mass="30464">MDKSQMGDDIGRIPNTIILPAWEDYPPGLKMKAKLLWRKFTDTVVGMSTLIYAAKWDVPKDKRTGKSKRHPLSLNKRVELGLAYHSLLNTGLANGSLRGLKIMCASGLYDHCKKLIDEAKEQGYARKEWVLVSYEGIQYPQWLVGIWPLSVFLPNAHARVVSDRVVAVPFGKQSYLRECIVRIKSVQLVRIQTDRDPIIHQDRRTEHIVLQKINLDGEEGEWKVWGTIDPSKEELHDILDGKHQDSSPNSFVQEFKSRVSSLSGMNF</sequence>
<protein>
    <submittedName>
        <fullName evidence="1">Uncharacterized protein</fullName>
    </submittedName>
</protein>
<dbReference type="VEuPathDB" id="FungiDB:A1O9_08636"/>
<organism evidence="1 2">
    <name type="scientific">Exophiala aquamarina CBS 119918</name>
    <dbReference type="NCBI Taxonomy" id="1182545"/>
    <lineage>
        <taxon>Eukaryota</taxon>
        <taxon>Fungi</taxon>
        <taxon>Dikarya</taxon>
        <taxon>Ascomycota</taxon>
        <taxon>Pezizomycotina</taxon>
        <taxon>Eurotiomycetes</taxon>
        <taxon>Chaetothyriomycetidae</taxon>
        <taxon>Chaetothyriales</taxon>
        <taxon>Herpotrichiellaceae</taxon>
        <taxon>Exophiala</taxon>
    </lineage>
</organism>
<proteinExistence type="predicted"/>
<comment type="caution">
    <text evidence="1">The sequence shown here is derived from an EMBL/GenBank/DDBJ whole genome shotgun (WGS) entry which is preliminary data.</text>
</comment>
<evidence type="ECO:0000313" key="1">
    <source>
        <dbReference type="EMBL" id="KEF54984.1"/>
    </source>
</evidence>
<reference evidence="1 2" key="1">
    <citation type="submission" date="2013-03" db="EMBL/GenBank/DDBJ databases">
        <title>The Genome Sequence of Exophiala aquamarina CBS 119918.</title>
        <authorList>
            <consortium name="The Broad Institute Genomics Platform"/>
            <person name="Cuomo C."/>
            <person name="de Hoog S."/>
            <person name="Gorbushina A."/>
            <person name="Walker B."/>
            <person name="Young S.K."/>
            <person name="Zeng Q."/>
            <person name="Gargeya S."/>
            <person name="Fitzgerald M."/>
            <person name="Haas B."/>
            <person name="Abouelleil A."/>
            <person name="Allen A.W."/>
            <person name="Alvarado L."/>
            <person name="Arachchi H.M."/>
            <person name="Berlin A.M."/>
            <person name="Chapman S.B."/>
            <person name="Gainer-Dewar J."/>
            <person name="Goldberg J."/>
            <person name="Griggs A."/>
            <person name="Gujja S."/>
            <person name="Hansen M."/>
            <person name="Howarth C."/>
            <person name="Imamovic A."/>
            <person name="Ireland A."/>
            <person name="Larimer J."/>
            <person name="McCowan C."/>
            <person name="Murphy C."/>
            <person name="Pearson M."/>
            <person name="Poon T.W."/>
            <person name="Priest M."/>
            <person name="Roberts A."/>
            <person name="Saif S."/>
            <person name="Shea T."/>
            <person name="Sisk P."/>
            <person name="Sykes S."/>
            <person name="Wortman J."/>
            <person name="Nusbaum C."/>
            <person name="Birren B."/>
        </authorList>
    </citation>
    <scope>NUCLEOTIDE SEQUENCE [LARGE SCALE GENOMIC DNA]</scope>
    <source>
        <strain evidence="1 2">CBS 119918</strain>
    </source>
</reference>
<dbReference type="OrthoDB" id="19619at2759"/>
<dbReference type="Gene3D" id="3.10.450.240">
    <property type="match status" value="1"/>
</dbReference>
<name>A0A072P4F6_9EURO</name>
<keyword evidence="2" id="KW-1185">Reference proteome</keyword>
<dbReference type="RefSeq" id="XP_013257574.1">
    <property type="nucleotide sequence ID" value="XM_013402120.1"/>
</dbReference>
<dbReference type="Proteomes" id="UP000027920">
    <property type="component" value="Unassembled WGS sequence"/>
</dbReference>
<gene>
    <name evidence="1" type="ORF">A1O9_08636</name>
</gene>
<evidence type="ECO:0000313" key="2">
    <source>
        <dbReference type="Proteomes" id="UP000027920"/>
    </source>
</evidence>
<dbReference type="HOGENOM" id="CLU_055139_0_0_1"/>
<dbReference type="AlphaFoldDB" id="A0A072P4F6"/>